<dbReference type="GO" id="GO:0005524">
    <property type="term" value="F:ATP binding"/>
    <property type="evidence" value="ECO:0007669"/>
    <property type="project" value="UniProtKB-KW"/>
</dbReference>
<dbReference type="EMBL" id="CP000390">
    <property type="protein sequence ID" value="ABG64333.1"/>
    <property type="molecule type" value="Genomic_DNA"/>
</dbReference>
<dbReference type="SMART" id="SM00382">
    <property type="entry name" value="AAA"/>
    <property type="match status" value="1"/>
</dbReference>
<comment type="similarity">
    <text evidence="1">Belongs to the ABC transporter superfamily.</text>
</comment>
<organism evidence="6">
    <name type="scientific">Chelativorans sp. (strain BNC1)</name>
    <dbReference type="NCBI Taxonomy" id="266779"/>
    <lineage>
        <taxon>Bacteria</taxon>
        <taxon>Pseudomonadati</taxon>
        <taxon>Pseudomonadota</taxon>
        <taxon>Alphaproteobacteria</taxon>
        <taxon>Hyphomicrobiales</taxon>
        <taxon>Phyllobacteriaceae</taxon>
        <taxon>Chelativorans</taxon>
    </lineage>
</organism>
<keyword evidence="4" id="KW-0067">ATP-binding</keyword>
<evidence type="ECO:0000256" key="4">
    <source>
        <dbReference type="ARBA" id="ARBA00022840"/>
    </source>
</evidence>
<dbReference type="Gene3D" id="3.40.50.300">
    <property type="entry name" value="P-loop containing nucleotide triphosphate hydrolases"/>
    <property type="match status" value="1"/>
</dbReference>
<reference evidence="6" key="1">
    <citation type="submission" date="2006-06" db="EMBL/GenBank/DDBJ databases">
        <title>Complete sequence of chromosome of Chelativorans sp. BNC1.</title>
        <authorList>
            <consortium name="US DOE Joint Genome Institute"/>
            <person name="Copeland A."/>
            <person name="Lucas S."/>
            <person name="Lapidus A."/>
            <person name="Barry K."/>
            <person name="Detter J.C."/>
            <person name="Glavina del Rio T."/>
            <person name="Hammon N."/>
            <person name="Israni S."/>
            <person name="Dalin E."/>
            <person name="Tice H."/>
            <person name="Pitluck S."/>
            <person name="Chertkov O."/>
            <person name="Brettin T."/>
            <person name="Bruce D."/>
            <person name="Han C."/>
            <person name="Tapia R."/>
            <person name="Gilna P."/>
            <person name="Schmutz J."/>
            <person name="Larimer F."/>
            <person name="Land M."/>
            <person name="Hauser L."/>
            <person name="Kyrpides N."/>
            <person name="Mikhailova N."/>
            <person name="Richardson P."/>
        </authorList>
    </citation>
    <scope>NUCLEOTIDE SEQUENCE</scope>
    <source>
        <strain evidence="6">BNC1</strain>
    </source>
</reference>
<dbReference type="GO" id="GO:0016887">
    <property type="term" value="F:ATP hydrolysis activity"/>
    <property type="evidence" value="ECO:0007669"/>
    <property type="project" value="InterPro"/>
</dbReference>
<dbReference type="KEGG" id="mes:Meso_2961"/>
<dbReference type="CDD" id="cd03293">
    <property type="entry name" value="ABC_NrtD_SsuB_transporters"/>
    <property type="match status" value="1"/>
</dbReference>
<dbReference type="InterPro" id="IPR050166">
    <property type="entry name" value="ABC_transporter_ATP-bind"/>
</dbReference>
<dbReference type="STRING" id="266779.Meso_2961"/>
<dbReference type="AlphaFoldDB" id="Q11E42"/>
<keyword evidence="2" id="KW-0813">Transport</keyword>
<proteinExistence type="inferred from homology"/>
<dbReference type="Pfam" id="PF00005">
    <property type="entry name" value="ABC_tran"/>
    <property type="match status" value="1"/>
</dbReference>
<dbReference type="HOGENOM" id="CLU_000604_1_22_5"/>
<feature type="domain" description="ABC transporter" evidence="5">
    <location>
        <begin position="20"/>
        <end position="247"/>
    </location>
</feature>
<accession>Q11E42</accession>
<dbReference type="PANTHER" id="PTHR42788">
    <property type="entry name" value="TAURINE IMPORT ATP-BINDING PROTEIN-RELATED"/>
    <property type="match status" value="1"/>
</dbReference>
<name>Q11E42_CHESB</name>
<keyword evidence="3" id="KW-0547">Nucleotide-binding</keyword>
<dbReference type="InterPro" id="IPR003439">
    <property type="entry name" value="ABC_transporter-like_ATP-bd"/>
</dbReference>
<evidence type="ECO:0000259" key="5">
    <source>
        <dbReference type="PROSITE" id="PS50893"/>
    </source>
</evidence>
<evidence type="ECO:0000256" key="1">
    <source>
        <dbReference type="ARBA" id="ARBA00005417"/>
    </source>
</evidence>
<evidence type="ECO:0000256" key="2">
    <source>
        <dbReference type="ARBA" id="ARBA00022448"/>
    </source>
</evidence>
<evidence type="ECO:0000313" key="6">
    <source>
        <dbReference type="EMBL" id="ABG64333.1"/>
    </source>
</evidence>
<dbReference type="eggNOG" id="COG1116">
    <property type="taxonomic scope" value="Bacteria"/>
</dbReference>
<dbReference type="PROSITE" id="PS50893">
    <property type="entry name" value="ABC_TRANSPORTER_2"/>
    <property type="match status" value="1"/>
</dbReference>
<evidence type="ECO:0000256" key="3">
    <source>
        <dbReference type="ARBA" id="ARBA00022741"/>
    </source>
</evidence>
<protein>
    <submittedName>
        <fullName evidence="6">ABC transporter related protein</fullName>
    </submittedName>
</protein>
<dbReference type="InterPro" id="IPR027417">
    <property type="entry name" value="P-loop_NTPase"/>
</dbReference>
<dbReference type="SUPFAM" id="SSF52540">
    <property type="entry name" value="P-loop containing nucleoside triphosphate hydrolases"/>
    <property type="match status" value="1"/>
</dbReference>
<gene>
    <name evidence="6" type="ordered locus">Meso_2961</name>
</gene>
<dbReference type="PANTHER" id="PTHR42788:SF13">
    <property type="entry name" value="ALIPHATIC SULFONATES IMPORT ATP-BINDING PROTEIN SSUB"/>
    <property type="match status" value="1"/>
</dbReference>
<sequence length="271" mass="29617">MKHSNAISKPPEVAERQELIRFSDVSKQFGAFTAVTDVNLQVARGEIITLVGPSGCGKSTLLNMTAGLFAPSMGDVTYAGKPVEGVNVRTGYMTQSDHLLPWRSVADNIAIPLEIAGHGRKKIRERVEGLMELVGLSNFASAYPSRLSGGMRKRTALARLLAYDPETLLLDEPFAALDAQMRLNMQYELLQISRKLGKTVLFVTHDLDEAVSLGDRIAVFSKSPGTIIRLVTSPLGADRNLLRIRHDPAYASLCAELWDLIVPSNKQEAMA</sequence>
<dbReference type="InterPro" id="IPR003593">
    <property type="entry name" value="AAA+_ATPase"/>
</dbReference>